<gene>
    <name evidence="1" type="ORF">TNCV_4024551</name>
</gene>
<keyword evidence="2" id="KW-1185">Reference proteome</keyword>
<dbReference type="EMBL" id="BMAU01021405">
    <property type="protein sequence ID" value="GFY32831.1"/>
    <property type="molecule type" value="Genomic_DNA"/>
</dbReference>
<name>A0A8X6WF05_TRICX</name>
<organism evidence="1 2">
    <name type="scientific">Trichonephila clavipes</name>
    <name type="common">Golden silk orbweaver</name>
    <name type="synonym">Nephila clavipes</name>
    <dbReference type="NCBI Taxonomy" id="2585209"/>
    <lineage>
        <taxon>Eukaryota</taxon>
        <taxon>Metazoa</taxon>
        <taxon>Ecdysozoa</taxon>
        <taxon>Arthropoda</taxon>
        <taxon>Chelicerata</taxon>
        <taxon>Arachnida</taxon>
        <taxon>Araneae</taxon>
        <taxon>Araneomorphae</taxon>
        <taxon>Entelegynae</taxon>
        <taxon>Araneoidea</taxon>
        <taxon>Nephilidae</taxon>
        <taxon>Trichonephila</taxon>
    </lineage>
</organism>
<sequence length="73" mass="8390">MNKIRNTLAELECPIVLSEEFIVVEDVNVCTTPIIAEKDILEYYHSRKNIIGSDFDDENEMNNAAPLFPRHPI</sequence>
<dbReference type="AlphaFoldDB" id="A0A8X6WF05"/>
<reference evidence="1" key="1">
    <citation type="submission" date="2020-08" db="EMBL/GenBank/DDBJ databases">
        <title>Multicomponent nature underlies the extraordinary mechanical properties of spider dragline silk.</title>
        <authorList>
            <person name="Kono N."/>
            <person name="Nakamura H."/>
            <person name="Mori M."/>
            <person name="Yoshida Y."/>
            <person name="Ohtoshi R."/>
            <person name="Malay A.D."/>
            <person name="Moran D.A.P."/>
            <person name="Tomita M."/>
            <person name="Numata K."/>
            <person name="Arakawa K."/>
        </authorList>
    </citation>
    <scope>NUCLEOTIDE SEQUENCE</scope>
</reference>
<accession>A0A8X6WF05</accession>
<evidence type="ECO:0000313" key="1">
    <source>
        <dbReference type="EMBL" id="GFY32831.1"/>
    </source>
</evidence>
<evidence type="ECO:0000313" key="2">
    <source>
        <dbReference type="Proteomes" id="UP000887159"/>
    </source>
</evidence>
<protein>
    <submittedName>
        <fullName evidence="1">Uncharacterized protein</fullName>
    </submittedName>
</protein>
<proteinExistence type="predicted"/>
<comment type="caution">
    <text evidence="1">The sequence shown here is derived from an EMBL/GenBank/DDBJ whole genome shotgun (WGS) entry which is preliminary data.</text>
</comment>
<dbReference type="Proteomes" id="UP000887159">
    <property type="component" value="Unassembled WGS sequence"/>
</dbReference>